<evidence type="ECO:0000313" key="1">
    <source>
        <dbReference type="EMBL" id="OXA44751.1"/>
    </source>
</evidence>
<accession>A0A226DJI7</accession>
<keyword evidence="2" id="KW-1185">Reference proteome</keyword>
<dbReference type="Proteomes" id="UP000198287">
    <property type="component" value="Unassembled WGS sequence"/>
</dbReference>
<dbReference type="Gene3D" id="2.60.270.50">
    <property type="match status" value="1"/>
</dbReference>
<name>A0A226DJI7_FOLCA</name>
<sequence length="152" mass="16629">MSLSISEVDQLITKADNHGAKFMENCHPKNKGLWKSRAARSSDVVIVNKTKFHFKLTSESKSSGVWTEEMLPVSDINPKRSVLFGCQSRGFMTGCTECCVSYKSKCGNAEFTVYTSNPFVGAKHAGAKFASNVTVATNLGQQNNNMVCFTVT</sequence>
<gene>
    <name evidence="1" type="ORF">Fcan01_20727</name>
</gene>
<comment type="caution">
    <text evidence="1">The sequence shown here is derived from an EMBL/GenBank/DDBJ whole genome shotgun (WGS) entry which is preliminary data.</text>
</comment>
<protein>
    <submittedName>
        <fullName evidence="1">Uncharacterized protein</fullName>
    </submittedName>
</protein>
<proteinExistence type="predicted"/>
<dbReference type="OrthoDB" id="7789111at2759"/>
<organism evidence="1 2">
    <name type="scientific">Folsomia candida</name>
    <name type="common">Springtail</name>
    <dbReference type="NCBI Taxonomy" id="158441"/>
    <lineage>
        <taxon>Eukaryota</taxon>
        <taxon>Metazoa</taxon>
        <taxon>Ecdysozoa</taxon>
        <taxon>Arthropoda</taxon>
        <taxon>Hexapoda</taxon>
        <taxon>Collembola</taxon>
        <taxon>Entomobryomorpha</taxon>
        <taxon>Isotomoidea</taxon>
        <taxon>Isotomidae</taxon>
        <taxon>Proisotominae</taxon>
        <taxon>Folsomia</taxon>
    </lineage>
</organism>
<dbReference type="AlphaFoldDB" id="A0A226DJI7"/>
<evidence type="ECO:0000313" key="2">
    <source>
        <dbReference type="Proteomes" id="UP000198287"/>
    </source>
</evidence>
<reference evidence="1 2" key="1">
    <citation type="submission" date="2015-12" db="EMBL/GenBank/DDBJ databases">
        <title>The genome of Folsomia candida.</title>
        <authorList>
            <person name="Faddeeva A."/>
            <person name="Derks M.F."/>
            <person name="Anvar Y."/>
            <person name="Smit S."/>
            <person name="Van Straalen N."/>
            <person name="Roelofs D."/>
        </authorList>
    </citation>
    <scope>NUCLEOTIDE SEQUENCE [LARGE SCALE GENOMIC DNA]</scope>
    <source>
        <strain evidence="1 2">VU population</strain>
        <tissue evidence="1">Whole body</tissue>
    </source>
</reference>
<dbReference type="EMBL" id="LNIX01000019">
    <property type="protein sequence ID" value="OXA44751.1"/>
    <property type="molecule type" value="Genomic_DNA"/>
</dbReference>